<dbReference type="EMBL" id="CP120863">
    <property type="protein sequence ID" value="WFE88144.1"/>
    <property type="molecule type" value="Genomic_DNA"/>
</dbReference>
<dbReference type="Proteomes" id="UP001209803">
    <property type="component" value="Chromosome"/>
</dbReference>
<evidence type="ECO:0000313" key="3">
    <source>
        <dbReference type="EMBL" id="WFE88144.1"/>
    </source>
</evidence>
<keyword evidence="4" id="KW-1185">Reference proteome</keyword>
<dbReference type="RefSeq" id="WP_152502361.1">
    <property type="nucleotide sequence ID" value="NZ_CP120863.1"/>
</dbReference>
<evidence type="ECO:0000256" key="2">
    <source>
        <dbReference type="SAM" id="Phobius"/>
    </source>
</evidence>
<name>A0ABY8F076_9HYPH</name>
<sequence>MPPASTLHVTGLDGVSSTKPFQPDIKSGNMFEEGDRMQEPTLFTAFELVLMAMAGLVSFVLFVISNRAKPGSPFADRDESWSEKGFQRQGKGSNRRSSQTKRA</sequence>
<feature type="compositionally biased region" description="Basic and acidic residues" evidence="1">
    <location>
        <begin position="75"/>
        <end position="86"/>
    </location>
</feature>
<keyword evidence="2" id="KW-0812">Transmembrane</keyword>
<evidence type="ECO:0000313" key="4">
    <source>
        <dbReference type="Proteomes" id="UP001209803"/>
    </source>
</evidence>
<organism evidence="3 4">
    <name type="scientific">Roseibium porphyridii</name>
    <dbReference type="NCBI Taxonomy" id="2866279"/>
    <lineage>
        <taxon>Bacteria</taxon>
        <taxon>Pseudomonadati</taxon>
        <taxon>Pseudomonadota</taxon>
        <taxon>Alphaproteobacteria</taxon>
        <taxon>Hyphomicrobiales</taxon>
        <taxon>Stappiaceae</taxon>
        <taxon>Roseibium</taxon>
    </lineage>
</organism>
<evidence type="ECO:0000256" key="1">
    <source>
        <dbReference type="SAM" id="MobiDB-lite"/>
    </source>
</evidence>
<feature type="region of interest" description="Disordered" evidence="1">
    <location>
        <begin position="1"/>
        <end position="31"/>
    </location>
</feature>
<gene>
    <name evidence="3" type="ORF">K1718_18485</name>
</gene>
<accession>A0ABY8F076</accession>
<reference evidence="3 4" key="1">
    <citation type="submission" date="2023-03" db="EMBL/GenBank/DDBJ databases">
        <title>Roseibium porphyridii sp. nov. and Roseibium rhodosorbium sp. nov. isolated from marine algae, Porphyridium cruentum and Rhodosorus marinus, respectively.</title>
        <authorList>
            <person name="Lee M.W."/>
            <person name="Choi B.J."/>
            <person name="Lee J.K."/>
            <person name="Choi D.G."/>
            <person name="Baek J.H."/>
            <person name="Bayburt H."/>
            <person name="Kim J.M."/>
            <person name="Han D.M."/>
            <person name="Kim K.H."/>
            <person name="Jeon C.O."/>
        </authorList>
    </citation>
    <scope>NUCLEOTIDE SEQUENCE [LARGE SCALE GENOMIC DNA]</scope>
    <source>
        <strain evidence="3 4">KMA01</strain>
    </source>
</reference>
<proteinExistence type="predicted"/>
<keyword evidence="2" id="KW-0472">Membrane</keyword>
<keyword evidence="2" id="KW-1133">Transmembrane helix</keyword>
<feature type="transmembrane region" description="Helical" evidence="2">
    <location>
        <begin position="42"/>
        <end position="64"/>
    </location>
</feature>
<protein>
    <submittedName>
        <fullName evidence="3">Uncharacterized protein</fullName>
    </submittedName>
</protein>
<feature type="region of interest" description="Disordered" evidence="1">
    <location>
        <begin position="71"/>
        <end position="103"/>
    </location>
</feature>